<protein>
    <submittedName>
        <fullName evidence="4">Heparinase</fullName>
    </submittedName>
</protein>
<proteinExistence type="predicted"/>
<dbReference type="Proteomes" id="UP000282311">
    <property type="component" value="Unassembled WGS sequence"/>
</dbReference>
<dbReference type="InterPro" id="IPR012480">
    <property type="entry name" value="Hepar_II_III_C"/>
</dbReference>
<keyword evidence="5" id="KW-1185">Reference proteome</keyword>
<gene>
    <name evidence="4" type="ORF">D7M11_21665</name>
</gene>
<dbReference type="AlphaFoldDB" id="A0A3B0C0D0"/>
<comment type="subcellular location">
    <subcellularLocation>
        <location evidence="1">Cell envelope</location>
    </subcellularLocation>
</comment>
<evidence type="ECO:0000259" key="3">
    <source>
        <dbReference type="Pfam" id="PF07940"/>
    </source>
</evidence>
<name>A0A3B0C0D0_9BACL</name>
<evidence type="ECO:0000313" key="4">
    <source>
        <dbReference type="EMBL" id="RKN78982.1"/>
    </source>
</evidence>
<feature type="region of interest" description="Disordered" evidence="2">
    <location>
        <begin position="1"/>
        <end position="47"/>
    </location>
</feature>
<sequence>MDGGDGRHQRSAHRDGSGRHAPSDGYFGKRASRAVGSRSSGRKGADSKPMIVLSELLSPEQLAESLMSKENYRPFPDIERRSEWEGLPTELRQSIVVGGETYLQYDWPLLTATMHMEFLRGGNRTRFDGPYHARRRAVTSLALAECVENKGRFLDDLINGIWLISEESSWVISAHNRMSQQRHPELPDISDVPGIDLFALETGNLFAWLHYLLRPVLDRVHPLIDERVLSELRRRILDPYLQRDDLWWMGFTARERRLNNWTPWCTSNCLSAFLLAESDPERRLQAVRKALASLDRYLAKHPADGGCDEGPGYWNKAGGSLFDCFEQLHAATGGRFDPYEDPLVRNIGAYIYRAHIHGSYFLNFADGPHRITIEGDLVYRYGSRIRDENMMALGSAFHRMLGAAGWSHMKFLSFLRVLPALFNYAAIEREMRPLTFARDIWMDGIQVMAARETGSSDRGLYVAMKGGHNLESHNHNDVGHFVVYADGQPMLIDAGVEEYTAKTFGPERYEIWTMQSGYHSVPTVNGHMQRDGDEYRATGAEYAAAADVSRLTLELASAYPHKAGLDSWTRACRLIREPRVAAELEERFAFRDGAECGFTLNFMTCCQTRIEAGGRIAFLRDEREALTMEYDDRQFAAAIETIVLEDKKLKRAWGGFLYRIVLTPLQTKRRGSFTTRFRQPN</sequence>
<dbReference type="GO" id="GO:0016829">
    <property type="term" value="F:lyase activity"/>
    <property type="evidence" value="ECO:0007669"/>
    <property type="project" value="InterPro"/>
</dbReference>
<accession>A0A3B0C0D0</accession>
<dbReference type="Gene3D" id="1.50.10.100">
    <property type="entry name" value="Chondroitin AC/alginate lyase"/>
    <property type="match status" value="1"/>
</dbReference>
<dbReference type="InterPro" id="IPR008929">
    <property type="entry name" value="Chondroitin_lyas"/>
</dbReference>
<evidence type="ECO:0000313" key="5">
    <source>
        <dbReference type="Proteomes" id="UP000282311"/>
    </source>
</evidence>
<feature type="compositionally biased region" description="Basic and acidic residues" evidence="2">
    <location>
        <begin position="1"/>
        <end position="22"/>
    </location>
</feature>
<dbReference type="GO" id="GO:0030313">
    <property type="term" value="C:cell envelope"/>
    <property type="evidence" value="ECO:0007669"/>
    <property type="project" value="UniProtKB-SubCell"/>
</dbReference>
<feature type="domain" description="Heparinase II/III-like C-terminal" evidence="3">
    <location>
        <begin position="465"/>
        <end position="537"/>
    </location>
</feature>
<reference evidence="4 5" key="1">
    <citation type="journal article" date="2007" name="Int. J. Syst. Evol. Microbiol.">
        <title>Paenibacillus ginsengarvi sp. nov., isolated from soil from ginseng cultivation.</title>
        <authorList>
            <person name="Yoon M.H."/>
            <person name="Ten L.N."/>
            <person name="Im W.T."/>
        </authorList>
    </citation>
    <scope>NUCLEOTIDE SEQUENCE [LARGE SCALE GENOMIC DNA]</scope>
    <source>
        <strain evidence="4 5">KCTC 13059</strain>
    </source>
</reference>
<evidence type="ECO:0000256" key="1">
    <source>
        <dbReference type="ARBA" id="ARBA00004196"/>
    </source>
</evidence>
<comment type="caution">
    <text evidence="4">The sequence shown here is derived from an EMBL/GenBank/DDBJ whole genome shotgun (WGS) entry which is preliminary data.</text>
</comment>
<dbReference type="EMBL" id="RBAH01000017">
    <property type="protein sequence ID" value="RKN78982.1"/>
    <property type="molecule type" value="Genomic_DNA"/>
</dbReference>
<organism evidence="4 5">
    <name type="scientific">Paenibacillus ginsengarvi</name>
    <dbReference type="NCBI Taxonomy" id="400777"/>
    <lineage>
        <taxon>Bacteria</taxon>
        <taxon>Bacillati</taxon>
        <taxon>Bacillota</taxon>
        <taxon>Bacilli</taxon>
        <taxon>Bacillales</taxon>
        <taxon>Paenibacillaceae</taxon>
        <taxon>Paenibacillus</taxon>
    </lineage>
</organism>
<dbReference type="Gene3D" id="2.70.98.70">
    <property type="match status" value="1"/>
</dbReference>
<evidence type="ECO:0000256" key="2">
    <source>
        <dbReference type="SAM" id="MobiDB-lite"/>
    </source>
</evidence>
<dbReference type="Pfam" id="PF07940">
    <property type="entry name" value="Hepar_II_III_C"/>
    <property type="match status" value="1"/>
</dbReference>